<dbReference type="RefSeq" id="WP_048785787.1">
    <property type="nucleotide sequence ID" value="NZ_CABMKO010000004.1"/>
</dbReference>
<dbReference type="InterPro" id="IPR036286">
    <property type="entry name" value="LexA/Signal_pep-like_sf"/>
</dbReference>
<dbReference type="CDD" id="cd06529">
    <property type="entry name" value="S24_LexA-like"/>
    <property type="match status" value="1"/>
</dbReference>
<dbReference type="InterPro" id="IPR039418">
    <property type="entry name" value="LexA-like"/>
</dbReference>
<name>A0ABX3US17_9GAMM</name>
<accession>A0ABX3US17</accession>
<sequence length="128" mass="14087">MAFQNPAQNFAEQRLSLGDLVTLSPHSTFLVRSDNSYPEAGIMQGSVLAIDRAIIPQHRHIIVAEVEGELVLRRLLITPVPALQELRGEETITLLDESQELPVWGVVAYALTDVAGLGFNHPPGERPR</sequence>
<evidence type="ECO:0000259" key="1">
    <source>
        <dbReference type="Pfam" id="PF00717"/>
    </source>
</evidence>
<reference evidence="2 3" key="1">
    <citation type="journal article" date="2017" name="Antonie Van Leeuwenhoek">
        <title>Phylogenomic resolution of the bacterial genus Pantoea and its relationship with Erwinia and Tatumella.</title>
        <authorList>
            <person name="Palmer M."/>
            <person name="Steenkamp E.T."/>
            <person name="Coetzee M.P."/>
            <person name="Chan W.Y."/>
            <person name="van Zyl E."/>
            <person name="De Maayer P."/>
            <person name="Coutinho T.A."/>
            <person name="Blom J."/>
            <person name="Smits T.H."/>
            <person name="Duffy B."/>
            <person name="Venter S.N."/>
        </authorList>
    </citation>
    <scope>NUCLEOTIDE SEQUENCE [LARGE SCALE GENOMIC DNA]</scope>
    <source>
        <strain evidence="2 3">LMG 5345</strain>
    </source>
</reference>
<gene>
    <name evidence="2" type="ORF">HA46_10655</name>
</gene>
<dbReference type="InterPro" id="IPR015927">
    <property type="entry name" value="Peptidase_S24_S26A/B/C"/>
</dbReference>
<comment type="caution">
    <text evidence="2">The sequence shown here is derived from an EMBL/GenBank/DDBJ whole genome shotgun (WGS) entry which is preliminary data.</text>
</comment>
<evidence type="ECO:0000313" key="3">
    <source>
        <dbReference type="Proteomes" id="UP000193785"/>
    </source>
</evidence>
<feature type="domain" description="Peptidase S24/S26A/S26B/S26C" evidence="1">
    <location>
        <begin position="6"/>
        <end position="75"/>
    </location>
</feature>
<evidence type="ECO:0000313" key="2">
    <source>
        <dbReference type="EMBL" id="ORM99089.1"/>
    </source>
</evidence>
<dbReference type="SUPFAM" id="SSF51306">
    <property type="entry name" value="LexA/Signal peptidase"/>
    <property type="match status" value="1"/>
</dbReference>
<dbReference type="Pfam" id="PF00717">
    <property type="entry name" value="Peptidase_S24"/>
    <property type="match status" value="1"/>
</dbReference>
<dbReference type="GeneID" id="78550944"/>
<proteinExistence type="predicted"/>
<dbReference type="Proteomes" id="UP000193785">
    <property type="component" value="Unassembled WGS sequence"/>
</dbReference>
<keyword evidence="3" id="KW-1185">Reference proteome</keyword>
<protein>
    <submittedName>
        <fullName evidence="2">Repressor</fullName>
    </submittedName>
</protein>
<dbReference type="EMBL" id="MLJJ01000016">
    <property type="protein sequence ID" value="ORM99089.1"/>
    <property type="molecule type" value="Genomic_DNA"/>
</dbReference>
<dbReference type="Gene3D" id="2.10.109.10">
    <property type="entry name" value="Umud Fragment, subunit A"/>
    <property type="match status" value="1"/>
</dbReference>
<organism evidence="2 3">
    <name type="scientific">Pantoea septica</name>
    <dbReference type="NCBI Taxonomy" id="472695"/>
    <lineage>
        <taxon>Bacteria</taxon>
        <taxon>Pseudomonadati</taxon>
        <taxon>Pseudomonadota</taxon>
        <taxon>Gammaproteobacteria</taxon>
        <taxon>Enterobacterales</taxon>
        <taxon>Erwiniaceae</taxon>
        <taxon>Pantoea</taxon>
    </lineage>
</organism>